<evidence type="ECO:0000256" key="2">
    <source>
        <dbReference type="SAM" id="SignalP"/>
    </source>
</evidence>
<keyword evidence="1" id="KW-0812">Transmembrane</keyword>
<feature type="chain" id="PRO_5044877372" description="Transmembrane protein" evidence="2">
    <location>
        <begin position="23"/>
        <end position="92"/>
    </location>
</feature>
<evidence type="ECO:0000313" key="3">
    <source>
        <dbReference type="EMBL" id="KAL3046080.1"/>
    </source>
</evidence>
<gene>
    <name evidence="3" type="ORF">OYC64_004152</name>
</gene>
<comment type="caution">
    <text evidence="3">The sequence shown here is derived from an EMBL/GenBank/DDBJ whole genome shotgun (WGS) entry which is preliminary data.</text>
</comment>
<keyword evidence="1" id="KW-1133">Transmembrane helix</keyword>
<feature type="signal peptide" evidence="2">
    <location>
        <begin position="1"/>
        <end position="22"/>
    </location>
</feature>
<evidence type="ECO:0000313" key="4">
    <source>
        <dbReference type="Proteomes" id="UP001619887"/>
    </source>
</evidence>
<protein>
    <recommendedName>
        <fullName evidence="5">Transmembrane protein</fullName>
    </recommendedName>
</protein>
<keyword evidence="1" id="KW-0472">Membrane</keyword>
<evidence type="ECO:0000256" key="1">
    <source>
        <dbReference type="SAM" id="Phobius"/>
    </source>
</evidence>
<reference evidence="3 4" key="2">
    <citation type="journal article" date="2024" name="G3 (Bethesda)">
        <title>The genome of the cryopelagic Antarctic bald notothen, Trematomus borchgrevinki.</title>
        <authorList>
            <person name="Rayamajhi N."/>
            <person name="Rivera-Colon A.G."/>
            <person name="Minhas B.F."/>
            <person name="Cheng C.C."/>
            <person name="Catchen J.M."/>
        </authorList>
    </citation>
    <scope>NUCLEOTIDE SEQUENCE [LARGE SCALE GENOMIC DNA]</scope>
    <source>
        <strain evidence="3">AGRC-2024</strain>
    </source>
</reference>
<name>A0ABD2FWZ5_PAGBO</name>
<accession>A0ABD2FWZ5</accession>
<sequence>MKMSAAFKMVLSLLLTLHLSRAQKPSDSSSMLSTPGHHSVVSLLLLIFTVAMSSCLYVWVFRFVCIGCVQPIAVGCESDALACKSDPLADMV</sequence>
<keyword evidence="2" id="KW-0732">Signal</keyword>
<organism evidence="3 4">
    <name type="scientific">Pagothenia borchgrevinki</name>
    <name type="common">Bald rockcod</name>
    <name type="synonym">Trematomus borchgrevinki</name>
    <dbReference type="NCBI Taxonomy" id="8213"/>
    <lineage>
        <taxon>Eukaryota</taxon>
        <taxon>Metazoa</taxon>
        <taxon>Chordata</taxon>
        <taxon>Craniata</taxon>
        <taxon>Vertebrata</taxon>
        <taxon>Euteleostomi</taxon>
        <taxon>Actinopterygii</taxon>
        <taxon>Neopterygii</taxon>
        <taxon>Teleostei</taxon>
        <taxon>Neoteleostei</taxon>
        <taxon>Acanthomorphata</taxon>
        <taxon>Eupercaria</taxon>
        <taxon>Perciformes</taxon>
        <taxon>Notothenioidei</taxon>
        <taxon>Nototheniidae</taxon>
        <taxon>Pagothenia</taxon>
    </lineage>
</organism>
<dbReference type="EMBL" id="JBIYXZ010002085">
    <property type="protein sequence ID" value="KAL3046080.1"/>
    <property type="molecule type" value="Genomic_DNA"/>
</dbReference>
<evidence type="ECO:0008006" key="5">
    <source>
        <dbReference type="Google" id="ProtNLM"/>
    </source>
</evidence>
<proteinExistence type="predicted"/>
<reference evidence="3 4" key="1">
    <citation type="journal article" date="2022" name="G3 (Bethesda)">
        <title>Evaluating Illumina-, Nanopore-, and PacBio-based genome assembly strategies with the bald notothen, Trematomus borchgrevinki.</title>
        <authorList>
            <person name="Rayamajhi N."/>
            <person name="Cheng C.C."/>
            <person name="Catchen J.M."/>
        </authorList>
    </citation>
    <scope>NUCLEOTIDE SEQUENCE [LARGE SCALE GENOMIC DNA]</scope>
    <source>
        <strain evidence="3">AGRC-2024</strain>
    </source>
</reference>
<dbReference type="AlphaFoldDB" id="A0ABD2FWZ5"/>
<dbReference type="Proteomes" id="UP001619887">
    <property type="component" value="Unassembled WGS sequence"/>
</dbReference>
<keyword evidence="4" id="KW-1185">Reference proteome</keyword>
<feature type="transmembrane region" description="Helical" evidence="1">
    <location>
        <begin position="38"/>
        <end position="60"/>
    </location>
</feature>